<evidence type="ECO:0000256" key="4">
    <source>
        <dbReference type="SAM" id="SignalP"/>
    </source>
</evidence>
<dbReference type="InParanoid" id="A0A6J2XLK0"/>
<keyword evidence="1 4" id="KW-0732">Signal</keyword>
<proteinExistence type="inferred from homology"/>
<dbReference type="GO" id="GO:0005615">
    <property type="term" value="C:extracellular space"/>
    <property type="evidence" value="ECO:0007669"/>
    <property type="project" value="TreeGrafter"/>
</dbReference>
<dbReference type="AlphaFoldDB" id="A0A6J2XLK0"/>
<gene>
    <name evidence="6" type="primary">LOC115879321</name>
</gene>
<evidence type="ECO:0000313" key="5">
    <source>
        <dbReference type="Proteomes" id="UP000504635"/>
    </source>
</evidence>
<accession>A0A6J2XLK0</accession>
<dbReference type="GO" id="GO:0007623">
    <property type="term" value="P:circadian rhythm"/>
    <property type="evidence" value="ECO:0007669"/>
    <property type="project" value="UniProtKB-ARBA"/>
</dbReference>
<dbReference type="OrthoDB" id="8194225at2759"/>
<sequence length="243" mass="27816">MDMTMDVLFLVLLVIFEGGYTTLPPYIKPCKMYDDACSLKSGQDAIPTLLKGDEKYHLPSLMPLKLPKIEVESGPNFKLTMTDIIVNGLDTMELVDYTHHRDELAFTMHLKSKRLEVLGNYEINGKLLMMPIEGSGPINVTVENSDFVYTFHIELYDRDGETYFNILPNDELTSSSEHAYFHMENLFNGNKELADNMNKFLNENSKEVFAELGSSIRSTMRKAIRDVATIFSKTFPYKDYFAE</sequence>
<keyword evidence="2" id="KW-0090">Biological rhythms</keyword>
<evidence type="ECO:0000256" key="2">
    <source>
        <dbReference type="ARBA" id="ARBA00023108"/>
    </source>
</evidence>
<evidence type="ECO:0000256" key="1">
    <source>
        <dbReference type="ARBA" id="ARBA00022729"/>
    </source>
</evidence>
<dbReference type="FunFam" id="3.15.10.30:FF:000001">
    <property type="entry name" value="Takeout-like protein 1"/>
    <property type="match status" value="1"/>
</dbReference>
<dbReference type="Pfam" id="PF06585">
    <property type="entry name" value="JHBP"/>
    <property type="match status" value="1"/>
</dbReference>
<dbReference type="FunCoup" id="A0A6J2XLK0">
    <property type="interactions" value="15"/>
</dbReference>
<organism evidence="5 6">
    <name type="scientific">Sitophilus oryzae</name>
    <name type="common">Rice weevil</name>
    <name type="synonym">Curculio oryzae</name>
    <dbReference type="NCBI Taxonomy" id="7048"/>
    <lineage>
        <taxon>Eukaryota</taxon>
        <taxon>Metazoa</taxon>
        <taxon>Ecdysozoa</taxon>
        <taxon>Arthropoda</taxon>
        <taxon>Hexapoda</taxon>
        <taxon>Insecta</taxon>
        <taxon>Pterygota</taxon>
        <taxon>Neoptera</taxon>
        <taxon>Endopterygota</taxon>
        <taxon>Coleoptera</taxon>
        <taxon>Polyphaga</taxon>
        <taxon>Cucujiformia</taxon>
        <taxon>Curculionidae</taxon>
        <taxon>Dryophthorinae</taxon>
        <taxon>Sitophilus</taxon>
    </lineage>
</organism>
<dbReference type="Gene3D" id="3.15.10.30">
    <property type="entry name" value="Haemolymph juvenile hormone binding protein"/>
    <property type="match status" value="1"/>
</dbReference>
<feature type="chain" id="PRO_5027018960" evidence="4">
    <location>
        <begin position="22"/>
        <end position="243"/>
    </location>
</feature>
<evidence type="ECO:0000256" key="3">
    <source>
        <dbReference type="ARBA" id="ARBA00060902"/>
    </source>
</evidence>
<comment type="similarity">
    <text evidence="3">Belongs to the TO family.</text>
</comment>
<dbReference type="SMART" id="SM00700">
    <property type="entry name" value="JHBP"/>
    <property type="match status" value="1"/>
</dbReference>
<dbReference type="InterPro" id="IPR010562">
    <property type="entry name" value="Haemolymph_juvenile_hormone-bd"/>
</dbReference>
<protein>
    <submittedName>
        <fullName evidence="6">Protein takeout-like</fullName>
    </submittedName>
</protein>
<dbReference type="RefSeq" id="XP_030751951.1">
    <property type="nucleotide sequence ID" value="XM_030896091.1"/>
</dbReference>
<dbReference type="GeneID" id="115879321"/>
<name>A0A6J2XLK0_SITOR</name>
<dbReference type="PANTHER" id="PTHR11008:SF32">
    <property type="entry name" value="CIRCADIAN CLOCK-CONTROLLED PROTEIN DAYWAKE-RELATED"/>
    <property type="match status" value="1"/>
</dbReference>
<dbReference type="KEGG" id="soy:115879321"/>
<keyword evidence="5" id="KW-1185">Reference proteome</keyword>
<reference evidence="6" key="1">
    <citation type="submission" date="2025-08" db="UniProtKB">
        <authorList>
            <consortium name="RefSeq"/>
        </authorList>
    </citation>
    <scope>IDENTIFICATION</scope>
    <source>
        <tissue evidence="6">Gonads</tissue>
    </source>
</reference>
<feature type="signal peptide" evidence="4">
    <location>
        <begin position="1"/>
        <end position="21"/>
    </location>
</feature>
<dbReference type="Proteomes" id="UP000504635">
    <property type="component" value="Unplaced"/>
</dbReference>
<evidence type="ECO:0000313" key="6">
    <source>
        <dbReference type="RefSeq" id="XP_030751951.1"/>
    </source>
</evidence>
<dbReference type="InterPro" id="IPR038606">
    <property type="entry name" value="To_sf"/>
</dbReference>
<dbReference type="PANTHER" id="PTHR11008">
    <property type="entry name" value="PROTEIN TAKEOUT-LIKE PROTEIN"/>
    <property type="match status" value="1"/>
</dbReference>